<keyword evidence="2" id="KW-1185">Reference proteome</keyword>
<organism evidence="1 2">
    <name type="scientific">Drosophila gunungcola</name>
    <name type="common">fruit fly</name>
    <dbReference type="NCBI Taxonomy" id="103775"/>
    <lineage>
        <taxon>Eukaryota</taxon>
        <taxon>Metazoa</taxon>
        <taxon>Ecdysozoa</taxon>
        <taxon>Arthropoda</taxon>
        <taxon>Hexapoda</taxon>
        <taxon>Insecta</taxon>
        <taxon>Pterygota</taxon>
        <taxon>Neoptera</taxon>
        <taxon>Endopterygota</taxon>
        <taxon>Diptera</taxon>
        <taxon>Brachycera</taxon>
        <taxon>Muscomorpha</taxon>
        <taxon>Ephydroidea</taxon>
        <taxon>Drosophilidae</taxon>
        <taxon>Drosophila</taxon>
        <taxon>Sophophora</taxon>
    </lineage>
</organism>
<reference evidence="1" key="1">
    <citation type="journal article" date="2023" name="Genome Biol. Evol.">
        <title>Long-read-based Genome Assembly of Drosophila gunungcola Reveals Fewer Chemosensory Genes in Flower-breeding Species.</title>
        <authorList>
            <person name="Negi A."/>
            <person name="Liao B.Y."/>
            <person name="Yeh S.D."/>
        </authorList>
    </citation>
    <scope>NUCLEOTIDE SEQUENCE</scope>
    <source>
        <strain evidence="1">Sukarami</strain>
    </source>
</reference>
<evidence type="ECO:0000313" key="1">
    <source>
        <dbReference type="EMBL" id="KAI8046529.1"/>
    </source>
</evidence>
<protein>
    <submittedName>
        <fullName evidence="1">Uncharacterized protein</fullName>
    </submittedName>
</protein>
<gene>
    <name evidence="1" type="ORF">M5D96_002740</name>
</gene>
<comment type="caution">
    <text evidence="1">The sequence shown here is derived from an EMBL/GenBank/DDBJ whole genome shotgun (WGS) entry which is preliminary data.</text>
</comment>
<sequence length="124" mass="13305">MIKLPRLRHILMSKCSGQEQKDINGDAATSATSATAVINLNTFRPINFTRLKGPVAVVMDRAQKPRALKGSASCHASASIHITSHSFCSCPFVRGYVCPPISSTCGDNYLPTHLPLMCDNSAST</sequence>
<accession>A0A9P9Z1F1</accession>
<name>A0A9P9Z1F1_9MUSC</name>
<dbReference type="EMBL" id="JAMKOV010000001">
    <property type="protein sequence ID" value="KAI8046529.1"/>
    <property type="molecule type" value="Genomic_DNA"/>
</dbReference>
<dbReference type="Proteomes" id="UP001059596">
    <property type="component" value="Chromosome 3R"/>
</dbReference>
<evidence type="ECO:0000313" key="2">
    <source>
        <dbReference type="Proteomes" id="UP001059596"/>
    </source>
</evidence>
<dbReference type="AlphaFoldDB" id="A0A9P9Z1F1"/>
<proteinExistence type="predicted"/>